<dbReference type="PANTHER" id="PTHR11012">
    <property type="entry name" value="PROTEIN KINASE-LIKE DOMAIN-CONTAINING"/>
    <property type="match status" value="1"/>
</dbReference>
<gene>
    <name evidence="2" type="ORF">TKK_020538</name>
</gene>
<reference evidence="2 3" key="1">
    <citation type="journal article" date="2024" name="bioRxiv">
        <title>A reference genome for Trichogramma kaykai: A tiny desert-dwelling parasitoid wasp with competing sex-ratio distorters.</title>
        <authorList>
            <person name="Culotta J."/>
            <person name="Lindsey A.R."/>
        </authorList>
    </citation>
    <scope>NUCLEOTIDE SEQUENCE [LARGE SCALE GENOMIC DNA]</scope>
    <source>
        <strain evidence="2 3">KSX58</strain>
    </source>
</reference>
<keyword evidence="3" id="KW-1185">Reference proteome</keyword>
<dbReference type="InterPro" id="IPR004119">
    <property type="entry name" value="EcKL"/>
</dbReference>
<comment type="caution">
    <text evidence="2">The sequence shown here is derived from an EMBL/GenBank/DDBJ whole genome shotgun (WGS) entry which is preliminary data.</text>
</comment>
<name>A0ABD2VSS2_9HYME</name>
<evidence type="ECO:0000259" key="1">
    <source>
        <dbReference type="SMART" id="SM00587"/>
    </source>
</evidence>
<evidence type="ECO:0000313" key="3">
    <source>
        <dbReference type="Proteomes" id="UP001627154"/>
    </source>
</evidence>
<accession>A0ABD2VSS2</accession>
<sequence>MLIEDDYDMTIKDSSSVVKSVVKACSVLEGESHVERKILDVCYAAVSVPGGYYGSVCKLLCVDTERQTVNGQTKRRAEKYLVKQLPPTKMARRVFKHPMTFCKELYFYETLAPLYHQLAKIDFAPRYVWSRLSLRNGDAVAPYNDALLVTRYLEDFKTVDRYKGASFEEAKMVVYAMAFFHATGIAIRHKRPDVYQQIQKRFGFPIHLDDSHEARRENIESMIDDAYRNQAETMSRIELDPRTAEWLKETQRDSPRLECCYPRAQRMDEQEDELSCLCHNDLWANNIMIRQSEVDDDHFGWFESLEISAKPRYDNVRFVDWQTYYISSPLTELVFFVFVTLELPLDAEKIDELLAIYRETLLCAALDHYRIDLSPHLEDAPFFERLRRDARDELYHIVKFVKISSLVENEDPFDRIMDRETLERLRSIFKVYKEKKWLRE</sequence>
<dbReference type="SMART" id="SM00587">
    <property type="entry name" value="CHK"/>
    <property type="match status" value="1"/>
</dbReference>
<dbReference type="EMBL" id="JBJJXI010000188">
    <property type="protein sequence ID" value="KAL3383595.1"/>
    <property type="molecule type" value="Genomic_DNA"/>
</dbReference>
<feature type="domain" description="CHK kinase-like" evidence="1">
    <location>
        <begin position="147"/>
        <end position="367"/>
    </location>
</feature>
<dbReference type="SUPFAM" id="SSF56112">
    <property type="entry name" value="Protein kinase-like (PK-like)"/>
    <property type="match status" value="1"/>
</dbReference>
<dbReference type="AlphaFoldDB" id="A0ABD2VSS2"/>
<proteinExistence type="predicted"/>
<organism evidence="2 3">
    <name type="scientific">Trichogramma kaykai</name>
    <dbReference type="NCBI Taxonomy" id="54128"/>
    <lineage>
        <taxon>Eukaryota</taxon>
        <taxon>Metazoa</taxon>
        <taxon>Ecdysozoa</taxon>
        <taxon>Arthropoda</taxon>
        <taxon>Hexapoda</taxon>
        <taxon>Insecta</taxon>
        <taxon>Pterygota</taxon>
        <taxon>Neoptera</taxon>
        <taxon>Endopterygota</taxon>
        <taxon>Hymenoptera</taxon>
        <taxon>Apocrita</taxon>
        <taxon>Proctotrupomorpha</taxon>
        <taxon>Chalcidoidea</taxon>
        <taxon>Trichogrammatidae</taxon>
        <taxon>Trichogramma</taxon>
    </lineage>
</organism>
<dbReference type="Pfam" id="PF02958">
    <property type="entry name" value="EcKL"/>
    <property type="match status" value="2"/>
</dbReference>
<dbReference type="PANTHER" id="PTHR11012:SF55">
    <property type="entry name" value="BHLH DOMAIN-CONTAINING PROTEIN"/>
    <property type="match status" value="1"/>
</dbReference>
<dbReference type="InterPro" id="IPR015897">
    <property type="entry name" value="CHK_kinase-like"/>
</dbReference>
<protein>
    <recommendedName>
        <fullName evidence="1">CHK kinase-like domain-containing protein</fullName>
    </recommendedName>
</protein>
<evidence type="ECO:0000313" key="2">
    <source>
        <dbReference type="EMBL" id="KAL3383595.1"/>
    </source>
</evidence>
<dbReference type="InterPro" id="IPR011009">
    <property type="entry name" value="Kinase-like_dom_sf"/>
</dbReference>
<dbReference type="Proteomes" id="UP001627154">
    <property type="component" value="Unassembled WGS sequence"/>
</dbReference>
<dbReference type="Gene3D" id="3.90.1200.10">
    <property type="match status" value="1"/>
</dbReference>